<keyword evidence="6" id="KW-0547">Nucleotide-binding</keyword>
<dbReference type="InterPro" id="IPR036097">
    <property type="entry name" value="HisK_dim/P_sf"/>
</dbReference>
<dbReference type="OrthoDB" id="9790669at2"/>
<dbReference type="eggNOG" id="COG0745">
    <property type="taxonomic scope" value="Bacteria"/>
</dbReference>
<evidence type="ECO:0000256" key="1">
    <source>
        <dbReference type="ARBA" id="ARBA00000085"/>
    </source>
</evidence>
<feature type="coiled-coil region" evidence="14">
    <location>
        <begin position="129"/>
        <end position="159"/>
    </location>
</feature>
<dbReference type="PROSITE" id="PS50110">
    <property type="entry name" value="RESPONSE_REGULATORY"/>
    <property type="match status" value="1"/>
</dbReference>
<dbReference type="InterPro" id="IPR036890">
    <property type="entry name" value="HATPase_C_sf"/>
</dbReference>
<keyword evidence="4 13" id="KW-0597">Phosphoprotein</keyword>
<dbReference type="SMART" id="SM00387">
    <property type="entry name" value="HATPase_c"/>
    <property type="match status" value="1"/>
</dbReference>
<comment type="caution">
    <text evidence="17">The sequence shown here is derived from an EMBL/GenBank/DDBJ whole genome shotgun (WGS) entry which is preliminary data.</text>
</comment>
<dbReference type="Pfam" id="PF00512">
    <property type="entry name" value="HisKA"/>
    <property type="match status" value="1"/>
</dbReference>
<dbReference type="SMART" id="SM00448">
    <property type="entry name" value="REC"/>
    <property type="match status" value="1"/>
</dbReference>
<gene>
    <name evidence="17" type="ORF">AV654_23805</name>
</gene>
<feature type="domain" description="Histidine kinase" evidence="15">
    <location>
        <begin position="166"/>
        <end position="387"/>
    </location>
</feature>
<dbReference type="Pfam" id="PF00072">
    <property type="entry name" value="Response_reg"/>
    <property type="match status" value="1"/>
</dbReference>
<keyword evidence="14" id="KW-0175">Coiled coil</keyword>
<evidence type="ECO:0000256" key="8">
    <source>
        <dbReference type="ARBA" id="ARBA00022840"/>
    </source>
</evidence>
<comment type="similarity">
    <text evidence="2">In the N-terminal section; belongs to the phytochrome family.</text>
</comment>
<feature type="modified residue" description="4-aspartylphosphate" evidence="13">
    <location>
        <position position="55"/>
    </location>
</feature>
<dbReference type="GO" id="GO:0000155">
    <property type="term" value="F:phosphorelay sensor kinase activity"/>
    <property type="evidence" value="ECO:0007669"/>
    <property type="project" value="InterPro"/>
</dbReference>
<dbReference type="GO" id="GO:0005524">
    <property type="term" value="F:ATP binding"/>
    <property type="evidence" value="ECO:0007669"/>
    <property type="project" value="UniProtKB-KW"/>
</dbReference>
<dbReference type="InterPro" id="IPR005467">
    <property type="entry name" value="His_kinase_dom"/>
</dbReference>
<keyword evidence="7 17" id="KW-0418">Kinase</keyword>
<dbReference type="SUPFAM" id="SSF55874">
    <property type="entry name" value="ATPase domain of HSP90 chaperone/DNA topoisomerase II/histidine kinase"/>
    <property type="match status" value="1"/>
</dbReference>
<dbReference type="SUPFAM" id="SSF52172">
    <property type="entry name" value="CheY-like"/>
    <property type="match status" value="1"/>
</dbReference>
<evidence type="ECO:0000256" key="6">
    <source>
        <dbReference type="ARBA" id="ARBA00022741"/>
    </source>
</evidence>
<evidence type="ECO:0000256" key="12">
    <source>
        <dbReference type="ARBA" id="ARBA00074306"/>
    </source>
</evidence>
<dbReference type="SMART" id="SM00388">
    <property type="entry name" value="HisKA"/>
    <property type="match status" value="1"/>
</dbReference>
<dbReference type="InterPro" id="IPR003661">
    <property type="entry name" value="HisK_dim/P_dom"/>
</dbReference>
<evidence type="ECO:0000256" key="14">
    <source>
        <dbReference type="SAM" id="Coils"/>
    </source>
</evidence>
<dbReference type="FunFam" id="1.10.287.130:FF:000002">
    <property type="entry name" value="Two-component osmosensing histidine kinase"/>
    <property type="match status" value="1"/>
</dbReference>
<dbReference type="AlphaFoldDB" id="A0A163WD78"/>
<dbReference type="FunFam" id="3.30.565.10:FF:000010">
    <property type="entry name" value="Sensor histidine kinase RcsC"/>
    <property type="match status" value="1"/>
</dbReference>
<dbReference type="STRING" id="1007103.GCA_000213315_05229"/>
<dbReference type="PROSITE" id="PS50109">
    <property type="entry name" value="HIS_KIN"/>
    <property type="match status" value="1"/>
</dbReference>
<dbReference type="Gene3D" id="3.30.565.10">
    <property type="entry name" value="Histidine kinase-like ATPase, C-terminal domain"/>
    <property type="match status" value="1"/>
</dbReference>
<dbReference type="eggNOG" id="COG2205">
    <property type="taxonomic scope" value="Bacteria"/>
</dbReference>
<dbReference type="PANTHER" id="PTHR45339">
    <property type="entry name" value="HYBRID SIGNAL TRANSDUCTION HISTIDINE KINASE J"/>
    <property type="match status" value="1"/>
</dbReference>
<name>A0A163WD78_9BACL</name>
<evidence type="ECO:0000256" key="7">
    <source>
        <dbReference type="ARBA" id="ARBA00022777"/>
    </source>
</evidence>
<evidence type="ECO:0000313" key="18">
    <source>
        <dbReference type="Proteomes" id="UP000076563"/>
    </source>
</evidence>
<dbReference type="EC" id="2.7.13.3" evidence="3"/>
<proteinExistence type="inferred from homology"/>
<feature type="domain" description="Response regulatory" evidence="16">
    <location>
        <begin position="6"/>
        <end position="123"/>
    </location>
</feature>
<evidence type="ECO:0000256" key="2">
    <source>
        <dbReference type="ARBA" id="ARBA00006402"/>
    </source>
</evidence>
<dbReference type="PRINTS" id="PR00344">
    <property type="entry name" value="BCTRLSENSOR"/>
</dbReference>
<evidence type="ECO:0000256" key="4">
    <source>
        <dbReference type="ARBA" id="ARBA00022553"/>
    </source>
</evidence>
<evidence type="ECO:0000256" key="13">
    <source>
        <dbReference type="PROSITE-ProRule" id="PRU00169"/>
    </source>
</evidence>
<evidence type="ECO:0000256" key="9">
    <source>
        <dbReference type="ARBA" id="ARBA00023012"/>
    </source>
</evidence>
<protein>
    <recommendedName>
        <fullName evidence="12">Circadian input-output histidine kinase CikA</fullName>
        <ecNumber evidence="3">2.7.13.3</ecNumber>
    </recommendedName>
    <alternativeName>
        <fullName evidence="11">Sensory/regulatory protein RpfC</fullName>
    </alternativeName>
</protein>
<evidence type="ECO:0000256" key="11">
    <source>
        <dbReference type="ARBA" id="ARBA00068150"/>
    </source>
</evidence>
<keyword evidence="5" id="KW-0808">Transferase</keyword>
<dbReference type="InterPro" id="IPR004358">
    <property type="entry name" value="Sig_transdc_His_kin-like_C"/>
</dbReference>
<evidence type="ECO:0000313" key="17">
    <source>
        <dbReference type="EMBL" id="KZE76188.1"/>
    </source>
</evidence>
<accession>A0A163WD78</accession>
<evidence type="ECO:0000256" key="10">
    <source>
        <dbReference type="ARBA" id="ARBA00064003"/>
    </source>
</evidence>
<comment type="catalytic activity">
    <reaction evidence="1">
        <text>ATP + protein L-histidine = ADP + protein N-phospho-L-histidine.</text>
        <dbReference type="EC" id="2.7.13.3"/>
    </reaction>
</comment>
<keyword evidence="9" id="KW-0902">Two-component regulatory system</keyword>
<dbReference type="Gene3D" id="1.10.287.130">
    <property type="match status" value="1"/>
</dbReference>
<sequence length="398" mass="44356">MDVPIRILLVDDQPENLLALEAVLEDQNYILEKATSGEEALRCLLKHEFAVIVLDVYMPGMDGFETAQWIKSREKTRAVPIIFITAAPDEQDQAFTAYSVGAIDYIVKPFVPRMLKSKIEGFVSIYLAQKKLQQQTELLNERTQELQRAKEAAEQAAMAKANFLAMMSHEIRTPLNGVIAMADLLVETDLNAEQREYVDTIRRSGAALLYVINDILDLSKIESGKMEIKEEPLNLRTSLIETYEVFHAESRSKSLELTYDIDPAIPECIIGDESRLRQVLINLVGNAVKFTEQGGVHVSVAVLSHSEERLELEFRVSDTGIGIPEEKRDLLFQPFTQVDSSLTRKYGGTGLGLAICKNLVQLMGGRIALAPGNRRGAEFVFSIRVKGCAEYGCMGAVK</sequence>
<dbReference type="EMBL" id="LQRA01000068">
    <property type="protein sequence ID" value="KZE76188.1"/>
    <property type="molecule type" value="Genomic_DNA"/>
</dbReference>
<dbReference type="Gene3D" id="3.40.50.2300">
    <property type="match status" value="1"/>
</dbReference>
<dbReference type="RefSeq" id="WP_063184307.1">
    <property type="nucleotide sequence ID" value="NZ_LQRA01000068.1"/>
</dbReference>
<dbReference type="PANTHER" id="PTHR45339:SF1">
    <property type="entry name" value="HYBRID SIGNAL TRANSDUCTION HISTIDINE KINASE J"/>
    <property type="match status" value="1"/>
</dbReference>
<organism evidence="17 18">
    <name type="scientific">Paenibacillus elgii</name>
    <dbReference type="NCBI Taxonomy" id="189691"/>
    <lineage>
        <taxon>Bacteria</taxon>
        <taxon>Bacillati</taxon>
        <taxon>Bacillota</taxon>
        <taxon>Bacilli</taxon>
        <taxon>Bacillales</taxon>
        <taxon>Paenibacillaceae</taxon>
        <taxon>Paenibacillus</taxon>
    </lineage>
</organism>
<dbReference type="CDD" id="cd16922">
    <property type="entry name" value="HATPase_EvgS-ArcB-TorS-like"/>
    <property type="match status" value="1"/>
</dbReference>
<keyword evidence="18" id="KW-1185">Reference proteome</keyword>
<reference evidence="18" key="1">
    <citation type="submission" date="2016-01" db="EMBL/GenBank/DDBJ databases">
        <title>Draft genome of Chromobacterium sp. F49.</title>
        <authorList>
            <person name="Hong K.W."/>
        </authorList>
    </citation>
    <scope>NUCLEOTIDE SEQUENCE [LARGE SCALE GENOMIC DNA]</scope>
    <source>
        <strain evidence="18">M63</strain>
    </source>
</reference>
<evidence type="ECO:0000256" key="3">
    <source>
        <dbReference type="ARBA" id="ARBA00012438"/>
    </source>
</evidence>
<dbReference type="InterPro" id="IPR001789">
    <property type="entry name" value="Sig_transdc_resp-reg_receiver"/>
</dbReference>
<dbReference type="InterPro" id="IPR003594">
    <property type="entry name" value="HATPase_dom"/>
</dbReference>
<dbReference type="CDD" id="cd00082">
    <property type="entry name" value="HisKA"/>
    <property type="match status" value="1"/>
</dbReference>
<dbReference type="SUPFAM" id="SSF47384">
    <property type="entry name" value="Homodimeric domain of signal transducing histidine kinase"/>
    <property type="match status" value="1"/>
</dbReference>
<evidence type="ECO:0000259" key="15">
    <source>
        <dbReference type="PROSITE" id="PS50109"/>
    </source>
</evidence>
<keyword evidence="8" id="KW-0067">ATP-binding</keyword>
<evidence type="ECO:0000256" key="5">
    <source>
        <dbReference type="ARBA" id="ARBA00022679"/>
    </source>
</evidence>
<comment type="subunit">
    <text evidence="10">At low DSF concentrations, interacts with RpfF.</text>
</comment>
<dbReference type="Pfam" id="PF02518">
    <property type="entry name" value="HATPase_c"/>
    <property type="match status" value="1"/>
</dbReference>
<dbReference type="Proteomes" id="UP000076563">
    <property type="component" value="Unassembled WGS sequence"/>
</dbReference>
<evidence type="ECO:0000259" key="16">
    <source>
        <dbReference type="PROSITE" id="PS50110"/>
    </source>
</evidence>
<dbReference type="InterPro" id="IPR011006">
    <property type="entry name" value="CheY-like_superfamily"/>
</dbReference>